<dbReference type="Proteomes" id="UP000027195">
    <property type="component" value="Unassembled WGS sequence"/>
</dbReference>
<dbReference type="InterPro" id="IPR050282">
    <property type="entry name" value="Cycloisomerase_2"/>
</dbReference>
<evidence type="ECO:0000313" key="2">
    <source>
        <dbReference type="EMBL" id="KDQ17330.1"/>
    </source>
</evidence>
<dbReference type="OrthoDB" id="9972196at2759"/>
<dbReference type="InParanoid" id="A0A067MRN0"/>
<dbReference type="AlphaFoldDB" id="A0A067MRN0"/>
<keyword evidence="3" id="KW-1185">Reference proteome</keyword>
<evidence type="ECO:0000256" key="1">
    <source>
        <dbReference type="ARBA" id="ARBA00005564"/>
    </source>
</evidence>
<protein>
    <recommendedName>
        <fullName evidence="4">Isomerase YbhE</fullName>
    </recommendedName>
</protein>
<dbReference type="Gene3D" id="2.130.10.10">
    <property type="entry name" value="YVTN repeat-like/Quinoprotein amine dehydrogenase"/>
    <property type="match status" value="1"/>
</dbReference>
<sequence length="357" mass="37607">MVNLTILAGSYTTFIRALSFNADANSLSLLSQSPAGSNPSWIALNPLNHSVLYATNENSPGGLLSFSVTASGTLTQIDSFDSGGDDPAYLLPLNNGKEVAIMNFSSSNGSVMTLTSDFSKFTSSSPVVFVGSGPNADSQDRSHPHEVVEVGNELFVPDLGADKIWRLGRSASGFQTTGFIQQAAGSGPRHIAVKDNTVFAVHELDNTLTSQTIPPLNSATPATLLANLTTLPPDIPTGSTNGAAELILSSVTEKYPQQFLYASNRNVSPDPRLIDPRGDTIAIFSPEPLQLVKHVYTGLNQIRGMALGGVNQEYLIAAGLTGGGVAIFQRTNNGTDLQLLARFNGTGSDQISSFAFL</sequence>
<dbReference type="InterPro" id="IPR015943">
    <property type="entry name" value="WD40/YVTN_repeat-like_dom_sf"/>
</dbReference>
<proteinExistence type="inferred from homology"/>
<reference evidence="3" key="1">
    <citation type="journal article" date="2014" name="Proc. Natl. Acad. Sci. U.S.A.">
        <title>Extensive sampling of basidiomycete genomes demonstrates inadequacy of the white-rot/brown-rot paradigm for wood decay fungi.</title>
        <authorList>
            <person name="Riley R."/>
            <person name="Salamov A.A."/>
            <person name="Brown D.W."/>
            <person name="Nagy L.G."/>
            <person name="Floudas D."/>
            <person name="Held B.W."/>
            <person name="Levasseur A."/>
            <person name="Lombard V."/>
            <person name="Morin E."/>
            <person name="Otillar R."/>
            <person name="Lindquist E.A."/>
            <person name="Sun H."/>
            <person name="LaButti K.M."/>
            <person name="Schmutz J."/>
            <person name="Jabbour D."/>
            <person name="Luo H."/>
            <person name="Baker S.E."/>
            <person name="Pisabarro A.G."/>
            <person name="Walton J.D."/>
            <person name="Blanchette R.A."/>
            <person name="Henrissat B."/>
            <person name="Martin F."/>
            <person name="Cullen D."/>
            <person name="Hibbett D.S."/>
            <person name="Grigoriev I.V."/>
        </authorList>
    </citation>
    <scope>NUCLEOTIDE SEQUENCE [LARGE SCALE GENOMIC DNA]</scope>
    <source>
        <strain evidence="3">FD-172 SS1</strain>
    </source>
</reference>
<dbReference type="GO" id="GO:0017057">
    <property type="term" value="F:6-phosphogluconolactonase activity"/>
    <property type="evidence" value="ECO:0007669"/>
    <property type="project" value="TreeGrafter"/>
</dbReference>
<organism evidence="2 3">
    <name type="scientific">Botryobasidium botryosum (strain FD-172 SS1)</name>
    <dbReference type="NCBI Taxonomy" id="930990"/>
    <lineage>
        <taxon>Eukaryota</taxon>
        <taxon>Fungi</taxon>
        <taxon>Dikarya</taxon>
        <taxon>Basidiomycota</taxon>
        <taxon>Agaricomycotina</taxon>
        <taxon>Agaricomycetes</taxon>
        <taxon>Cantharellales</taxon>
        <taxon>Botryobasidiaceae</taxon>
        <taxon>Botryobasidium</taxon>
    </lineage>
</organism>
<accession>A0A067MRN0</accession>
<dbReference type="HOGENOM" id="CLU_038716_1_0_1"/>
<dbReference type="PANTHER" id="PTHR30344">
    <property type="entry name" value="6-PHOSPHOGLUCONOLACTONASE-RELATED"/>
    <property type="match status" value="1"/>
</dbReference>
<gene>
    <name evidence="2" type="ORF">BOTBODRAFT_30150</name>
</gene>
<dbReference type="InterPro" id="IPR019405">
    <property type="entry name" value="Lactonase_7-beta_prop"/>
</dbReference>
<dbReference type="SUPFAM" id="SSF75011">
    <property type="entry name" value="3-carboxy-cis,cis-mucoante lactonizing enzyme"/>
    <property type="match status" value="1"/>
</dbReference>
<dbReference type="EMBL" id="KL198024">
    <property type="protein sequence ID" value="KDQ17330.1"/>
    <property type="molecule type" value="Genomic_DNA"/>
</dbReference>
<dbReference type="STRING" id="930990.A0A067MRN0"/>
<evidence type="ECO:0000313" key="3">
    <source>
        <dbReference type="Proteomes" id="UP000027195"/>
    </source>
</evidence>
<dbReference type="Pfam" id="PF10282">
    <property type="entry name" value="Lactonase"/>
    <property type="match status" value="1"/>
</dbReference>
<comment type="similarity">
    <text evidence="1">Belongs to the cycloisomerase 2 family.</text>
</comment>
<name>A0A067MRN0_BOTB1</name>
<dbReference type="PANTHER" id="PTHR30344:SF1">
    <property type="entry name" value="6-PHOSPHOGLUCONOLACTONASE"/>
    <property type="match status" value="1"/>
</dbReference>
<evidence type="ECO:0008006" key="4">
    <source>
        <dbReference type="Google" id="ProtNLM"/>
    </source>
</evidence>